<dbReference type="SUPFAM" id="SSF55729">
    <property type="entry name" value="Acyl-CoA N-acyltransferases (Nat)"/>
    <property type="match status" value="1"/>
</dbReference>
<dbReference type="Gene3D" id="3.40.630.30">
    <property type="match status" value="1"/>
</dbReference>
<evidence type="ECO:0000256" key="2">
    <source>
        <dbReference type="ARBA" id="ARBA00023315"/>
    </source>
</evidence>
<dbReference type="PANTHER" id="PTHR43877">
    <property type="entry name" value="AMINOALKYLPHOSPHONATE N-ACETYLTRANSFERASE-RELATED-RELATED"/>
    <property type="match status" value="1"/>
</dbReference>
<dbReference type="GO" id="GO:0016747">
    <property type="term" value="F:acyltransferase activity, transferring groups other than amino-acyl groups"/>
    <property type="evidence" value="ECO:0007669"/>
    <property type="project" value="InterPro"/>
</dbReference>
<dbReference type="STRING" id="61647.LG71_16800"/>
<dbReference type="AlphaFoldDB" id="A0A0J5L0B6"/>
<dbReference type="EMBL" id="LDZF01000012">
    <property type="protein sequence ID" value="KMK13213.1"/>
    <property type="molecule type" value="Genomic_DNA"/>
</dbReference>
<evidence type="ECO:0000313" key="4">
    <source>
        <dbReference type="EMBL" id="KMK13213.1"/>
    </source>
</evidence>
<dbReference type="Proteomes" id="UP000036196">
    <property type="component" value="Unassembled WGS sequence"/>
</dbReference>
<sequence>MPADIRLVQLSADAVRDRISQLADVLEDCVAGGASVSFMLPFHRETAIAFWQGVARSTAAGERRVLAAIDDKDTVIGTVQLIVDLPENQPHRAEVAKLLVHSRGRRRGIAAALMAELERLAAAGNKTTLVLDTATGSGAETFYSRCGWQRVGVIPAFALMPDGEMTGTTLFYKQLAPQ</sequence>
<dbReference type="PATRIC" id="fig|61647.15.peg.740"/>
<keyword evidence="1 4" id="KW-0808">Transferase</keyword>
<name>A0A0J5L0B6_PLUGE</name>
<keyword evidence="2" id="KW-0012">Acyltransferase</keyword>
<dbReference type="Pfam" id="PF00583">
    <property type="entry name" value="Acetyltransf_1"/>
    <property type="match status" value="1"/>
</dbReference>
<organism evidence="4 5">
    <name type="scientific">Pluralibacter gergoviae</name>
    <name type="common">Enterobacter gergoviae</name>
    <dbReference type="NCBI Taxonomy" id="61647"/>
    <lineage>
        <taxon>Bacteria</taxon>
        <taxon>Pseudomonadati</taxon>
        <taxon>Pseudomonadota</taxon>
        <taxon>Gammaproteobacteria</taxon>
        <taxon>Enterobacterales</taxon>
        <taxon>Enterobacteriaceae</taxon>
        <taxon>Pluralibacter</taxon>
    </lineage>
</organism>
<accession>A0A0J5L0B6</accession>
<dbReference type="PANTHER" id="PTHR43877:SF2">
    <property type="entry name" value="AMINOALKYLPHOSPHONATE N-ACETYLTRANSFERASE-RELATED"/>
    <property type="match status" value="1"/>
</dbReference>
<evidence type="ECO:0000256" key="1">
    <source>
        <dbReference type="ARBA" id="ARBA00022679"/>
    </source>
</evidence>
<reference evidence="4 5" key="1">
    <citation type="submission" date="2015-05" db="EMBL/GenBank/DDBJ databases">
        <title>Genome sequences of Pluralibacter gergoviae.</title>
        <authorList>
            <person name="Greninger A.L."/>
            <person name="Miller S."/>
        </authorList>
    </citation>
    <scope>NUCLEOTIDE SEQUENCE [LARGE SCALE GENOMIC DNA]</scope>
    <source>
        <strain evidence="4 5">JS81F13</strain>
    </source>
</reference>
<dbReference type="RefSeq" id="WP_048279154.1">
    <property type="nucleotide sequence ID" value="NZ_LDZF01000012.1"/>
</dbReference>
<dbReference type="InterPro" id="IPR016181">
    <property type="entry name" value="Acyl_CoA_acyltransferase"/>
</dbReference>
<dbReference type="InterPro" id="IPR000182">
    <property type="entry name" value="GNAT_dom"/>
</dbReference>
<dbReference type="PROSITE" id="PS51186">
    <property type="entry name" value="GNAT"/>
    <property type="match status" value="1"/>
</dbReference>
<feature type="domain" description="N-acetyltransferase" evidence="3">
    <location>
        <begin position="24"/>
        <end position="177"/>
    </location>
</feature>
<dbReference type="eggNOG" id="COG0456">
    <property type="taxonomic scope" value="Bacteria"/>
</dbReference>
<protein>
    <submittedName>
        <fullName evidence="4">GCN5 family acetyltransferase</fullName>
    </submittedName>
</protein>
<comment type="caution">
    <text evidence="4">The sequence shown here is derived from an EMBL/GenBank/DDBJ whole genome shotgun (WGS) entry which is preliminary data.</text>
</comment>
<dbReference type="CDD" id="cd04301">
    <property type="entry name" value="NAT_SF"/>
    <property type="match status" value="1"/>
</dbReference>
<proteinExistence type="predicted"/>
<gene>
    <name evidence="4" type="ORF">ABW06_12965</name>
</gene>
<evidence type="ECO:0000313" key="5">
    <source>
        <dbReference type="Proteomes" id="UP000036196"/>
    </source>
</evidence>
<evidence type="ECO:0000259" key="3">
    <source>
        <dbReference type="PROSITE" id="PS51186"/>
    </source>
</evidence>
<keyword evidence="5" id="KW-1185">Reference proteome</keyword>
<dbReference type="InterPro" id="IPR050832">
    <property type="entry name" value="Bact_Acetyltransf"/>
</dbReference>